<organism evidence="3 4">
    <name type="scientific">Penicillium chrysogenum</name>
    <name type="common">Penicillium notatum</name>
    <dbReference type="NCBI Taxonomy" id="5076"/>
    <lineage>
        <taxon>Eukaryota</taxon>
        <taxon>Fungi</taxon>
        <taxon>Dikarya</taxon>
        <taxon>Ascomycota</taxon>
        <taxon>Pezizomycotina</taxon>
        <taxon>Eurotiomycetes</taxon>
        <taxon>Eurotiomycetidae</taxon>
        <taxon>Eurotiales</taxon>
        <taxon>Aspergillaceae</taxon>
        <taxon>Penicillium</taxon>
        <taxon>Penicillium chrysogenum species complex</taxon>
    </lineage>
</organism>
<proteinExistence type="predicted"/>
<feature type="compositionally biased region" description="Low complexity" evidence="1">
    <location>
        <begin position="115"/>
        <end position="131"/>
    </location>
</feature>
<sequence length="172" mass="19750">MDCTYKTNRYGLPLLDIVGFAATGSTYYLGFAFIKDEKDDSYEVVLNCLAEVYESLGLDPPRTILTDKEQALMNAIETIFPSTKNMICIWHINIYILKKARPILRDQIAKSRIESTTPSSTTPSSTTPSSTQHQTKKDRERELTQKVDEGWKKMLKRWNRIVYTTSPEVMNQ</sequence>
<keyword evidence="4" id="KW-1185">Reference proteome</keyword>
<comment type="caution">
    <text evidence="3">The sequence shown here is derived from an EMBL/GenBank/DDBJ whole genome shotgun (WGS) entry which is preliminary data.</text>
</comment>
<feature type="region of interest" description="Disordered" evidence="1">
    <location>
        <begin position="112"/>
        <end position="146"/>
    </location>
</feature>
<dbReference type="PANTHER" id="PTHR47718">
    <property type="entry name" value="OS01G0519700 PROTEIN"/>
    <property type="match status" value="1"/>
</dbReference>
<name>A0ABQ8WLI2_PENCH</name>
<evidence type="ECO:0000313" key="3">
    <source>
        <dbReference type="EMBL" id="KAJ5270495.1"/>
    </source>
</evidence>
<dbReference type="InterPro" id="IPR018289">
    <property type="entry name" value="MULE_transposase_dom"/>
</dbReference>
<evidence type="ECO:0000256" key="1">
    <source>
        <dbReference type="SAM" id="MobiDB-lite"/>
    </source>
</evidence>
<dbReference type="Pfam" id="PF10551">
    <property type="entry name" value="MULE"/>
    <property type="match status" value="1"/>
</dbReference>
<dbReference type="Proteomes" id="UP001220256">
    <property type="component" value="Unassembled WGS sequence"/>
</dbReference>
<dbReference type="PANTHER" id="PTHR47718:SF3">
    <property type="entry name" value="PROTEIN FAR1-RELATED SEQUENCE 5-LIKE"/>
    <property type="match status" value="1"/>
</dbReference>
<evidence type="ECO:0000313" key="4">
    <source>
        <dbReference type="Proteomes" id="UP001220256"/>
    </source>
</evidence>
<feature type="compositionally biased region" description="Basic and acidic residues" evidence="1">
    <location>
        <begin position="135"/>
        <end position="146"/>
    </location>
</feature>
<accession>A0ABQ8WLI2</accession>
<protein>
    <recommendedName>
        <fullName evidence="2">MULE transposase domain-containing protein</fullName>
    </recommendedName>
</protein>
<dbReference type="EMBL" id="JAPVEB010000003">
    <property type="protein sequence ID" value="KAJ5270495.1"/>
    <property type="molecule type" value="Genomic_DNA"/>
</dbReference>
<feature type="domain" description="MULE transposase" evidence="2">
    <location>
        <begin position="1"/>
        <end position="93"/>
    </location>
</feature>
<reference evidence="3 4" key="1">
    <citation type="journal article" date="2023" name="IMA Fungus">
        <title>Comparative genomic study of the Penicillium genus elucidates a diverse pangenome and 15 lateral gene transfer events.</title>
        <authorList>
            <person name="Petersen C."/>
            <person name="Sorensen T."/>
            <person name="Nielsen M.R."/>
            <person name="Sondergaard T.E."/>
            <person name="Sorensen J.L."/>
            <person name="Fitzpatrick D.A."/>
            <person name="Frisvad J.C."/>
            <person name="Nielsen K.L."/>
        </authorList>
    </citation>
    <scope>NUCLEOTIDE SEQUENCE [LARGE SCALE GENOMIC DNA]</scope>
    <source>
        <strain evidence="3 4">IBT 3361</strain>
    </source>
</reference>
<gene>
    <name evidence="3" type="ORF">N7505_006253</name>
</gene>
<evidence type="ECO:0000259" key="2">
    <source>
        <dbReference type="Pfam" id="PF10551"/>
    </source>
</evidence>